<evidence type="ECO:0000313" key="1">
    <source>
        <dbReference type="EMBL" id="KDQ61430.1"/>
    </source>
</evidence>
<dbReference type="Proteomes" id="UP000027265">
    <property type="component" value="Unassembled WGS sequence"/>
</dbReference>
<keyword evidence="2" id="KW-1185">Reference proteome</keyword>
<dbReference type="AlphaFoldDB" id="A0A067Q5N2"/>
<evidence type="ECO:0000313" key="2">
    <source>
        <dbReference type="Proteomes" id="UP000027265"/>
    </source>
</evidence>
<organism evidence="1 2">
    <name type="scientific">Jaapia argillacea MUCL 33604</name>
    <dbReference type="NCBI Taxonomy" id="933084"/>
    <lineage>
        <taxon>Eukaryota</taxon>
        <taxon>Fungi</taxon>
        <taxon>Dikarya</taxon>
        <taxon>Basidiomycota</taxon>
        <taxon>Agaricomycotina</taxon>
        <taxon>Agaricomycetes</taxon>
        <taxon>Agaricomycetidae</taxon>
        <taxon>Jaapiales</taxon>
        <taxon>Jaapiaceae</taxon>
        <taxon>Jaapia</taxon>
    </lineage>
</organism>
<dbReference type="OrthoDB" id="2637024at2759"/>
<reference evidence="2" key="1">
    <citation type="journal article" date="2014" name="Proc. Natl. Acad. Sci. U.S.A.">
        <title>Extensive sampling of basidiomycete genomes demonstrates inadequacy of the white-rot/brown-rot paradigm for wood decay fungi.</title>
        <authorList>
            <person name="Riley R."/>
            <person name="Salamov A.A."/>
            <person name="Brown D.W."/>
            <person name="Nagy L.G."/>
            <person name="Floudas D."/>
            <person name="Held B.W."/>
            <person name="Levasseur A."/>
            <person name="Lombard V."/>
            <person name="Morin E."/>
            <person name="Otillar R."/>
            <person name="Lindquist E.A."/>
            <person name="Sun H."/>
            <person name="LaButti K.M."/>
            <person name="Schmutz J."/>
            <person name="Jabbour D."/>
            <person name="Luo H."/>
            <person name="Baker S.E."/>
            <person name="Pisabarro A.G."/>
            <person name="Walton J.D."/>
            <person name="Blanchette R.A."/>
            <person name="Henrissat B."/>
            <person name="Martin F."/>
            <person name="Cullen D."/>
            <person name="Hibbett D.S."/>
            <person name="Grigoriev I.V."/>
        </authorList>
    </citation>
    <scope>NUCLEOTIDE SEQUENCE [LARGE SCALE GENOMIC DNA]</scope>
    <source>
        <strain evidence="2">MUCL 33604</strain>
    </source>
</reference>
<dbReference type="InParanoid" id="A0A067Q5N2"/>
<protein>
    <submittedName>
        <fullName evidence="1">Uncharacterized protein</fullName>
    </submittedName>
</protein>
<dbReference type="EMBL" id="KL197712">
    <property type="protein sequence ID" value="KDQ61430.1"/>
    <property type="molecule type" value="Genomic_DNA"/>
</dbReference>
<sequence>MRVLERPYPSFALVITQAQYSPIVAADHRSYTHTYARSSSSRSEAPLMMTVDYHYDDPMFFPTLSWPEIALETDDSVEAVNLQAALDNRIQADGTAATLRRSRMRFSTLVVDLALTIKRKCQRASIGSSRATAVLPSTPDIQA</sequence>
<name>A0A067Q5N2_9AGAM</name>
<proteinExistence type="predicted"/>
<gene>
    <name evidence="1" type="ORF">JAAARDRAFT_54796</name>
</gene>
<dbReference type="HOGENOM" id="CLU_149478_0_0_1"/>
<accession>A0A067Q5N2</accession>